<evidence type="ECO:0000313" key="1">
    <source>
        <dbReference type="EMBL" id="ATY84790.1"/>
    </source>
</evidence>
<accession>A0A2K8N863</accession>
<sequence>MTKTYDVHLVLSDDEDAMLKKLKKVYFQNSNNDDLTIHEIATLLSYAIRILNFHVQELEEALEEVKRRKEKTS</sequence>
<reference evidence="2" key="1">
    <citation type="submission" date="2017-11" db="EMBL/GenBank/DDBJ databases">
        <title>Complete Genome Sequence of Kyrpidia sp. Strain EA-1, a thermophilic, hydrogen-oxidizing Bacterium, isolated from the Azores.</title>
        <authorList>
            <person name="Reiner J.E."/>
            <person name="Lapp C.J."/>
            <person name="Bunk B."/>
            <person name="Gescher J."/>
        </authorList>
    </citation>
    <scope>NUCLEOTIDE SEQUENCE [LARGE SCALE GENOMIC DNA]</scope>
    <source>
        <strain evidence="2">EA-1</strain>
    </source>
</reference>
<protein>
    <submittedName>
        <fullName evidence="1">Uncharacterized protein</fullName>
    </submittedName>
</protein>
<dbReference type="KEGG" id="kyr:CVV65_07525"/>
<dbReference type="Proteomes" id="UP000231932">
    <property type="component" value="Chromosome"/>
</dbReference>
<dbReference type="AlphaFoldDB" id="A0A2K8N863"/>
<proteinExistence type="predicted"/>
<dbReference type="RefSeq" id="WP_100667598.1">
    <property type="nucleotide sequence ID" value="NZ_CP024955.1"/>
</dbReference>
<dbReference type="EMBL" id="CP024955">
    <property type="protein sequence ID" value="ATY84790.1"/>
    <property type="molecule type" value="Genomic_DNA"/>
</dbReference>
<name>A0A2K8N863_9BACL</name>
<gene>
    <name evidence="1" type="ORF">CVV65_07525</name>
</gene>
<evidence type="ECO:0000313" key="2">
    <source>
        <dbReference type="Proteomes" id="UP000231932"/>
    </source>
</evidence>
<organism evidence="1 2">
    <name type="scientific">Kyrpidia spormannii</name>
    <dbReference type="NCBI Taxonomy" id="2055160"/>
    <lineage>
        <taxon>Bacteria</taxon>
        <taxon>Bacillati</taxon>
        <taxon>Bacillota</taxon>
        <taxon>Bacilli</taxon>
        <taxon>Bacillales</taxon>
        <taxon>Alicyclobacillaceae</taxon>
        <taxon>Kyrpidia</taxon>
    </lineage>
</organism>
<keyword evidence="2" id="KW-1185">Reference proteome</keyword>